<feature type="domain" description="Glycosyltransferase 2-like" evidence="6">
    <location>
        <begin position="14"/>
        <end position="115"/>
    </location>
</feature>
<proteinExistence type="inferred from homology"/>
<dbReference type="InterPro" id="IPR029044">
    <property type="entry name" value="Nucleotide-diphossugar_trans"/>
</dbReference>
<dbReference type="Gene3D" id="3.90.550.10">
    <property type="entry name" value="Spore Coat Polysaccharide Biosynthesis Protein SpsA, Chain A"/>
    <property type="match status" value="1"/>
</dbReference>
<dbReference type="OrthoDB" id="9766299at2"/>
<evidence type="ECO:0000313" key="8">
    <source>
        <dbReference type="Proteomes" id="UP000199548"/>
    </source>
</evidence>
<organism evidence="7 8">
    <name type="scientific">Paraburkholderia megapolitana</name>
    <dbReference type="NCBI Taxonomy" id="420953"/>
    <lineage>
        <taxon>Bacteria</taxon>
        <taxon>Pseudomonadati</taxon>
        <taxon>Pseudomonadota</taxon>
        <taxon>Betaproteobacteria</taxon>
        <taxon>Burkholderiales</taxon>
        <taxon>Burkholderiaceae</taxon>
        <taxon>Paraburkholderia</taxon>
    </lineage>
</organism>
<dbReference type="STRING" id="420953.SAMN05192543_10171"/>
<evidence type="ECO:0000256" key="3">
    <source>
        <dbReference type="ARBA" id="ARBA00022676"/>
    </source>
</evidence>
<dbReference type="EMBL" id="FOQU01000001">
    <property type="protein sequence ID" value="SFH80808.1"/>
    <property type="molecule type" value="Genomic_DNA"/>
</dbReference>
<comment type="cofactor">
    <cofactor evidence="1">
        <name>Mg(2+)</name>
        <dbReference type="ChEBI" id="CHEBI:18420"/>
    </cofactor>
</comment>
<dbReference type="Proteomes" id="UP000199548">
    <property type="component" value="Unassembled WGS sequence"/>
</dbReference>
<keyword evidence="5" id="KW-0460">Magnesium</keyword>
<dbReference type="PANTHER" id="PTHR48090:SF10">
    <property type="entry name" value="GLUCOSYL-3-PHOSPHOGLYCERATE SYNTHASE"/>
    <property type="match status" value="1"/>
</dbReference>
<dbReference type="Pfam" id="PF00535">
    <property type="entry name" value="Glycos_transf_2"/>
    <property type="match status" value="1"/>
</dbReference>
<evidence type="ECO:0000313" key="7">
    <source>
        <dbReference type="EMBL" id="SFH80808.1"/>
    </source>
</evidence>
<evidence type="ECO:0000259" key="6">
    <source>
        <dbReference type="Pfam" id="PF00535"/>
    </source>
</evidence>
<keyword evidence="3" id="KW-0328">Glycosyltransferase</keyword>
<evidence type="ECO:0000256" key="2">
    <source>
        <dbReference type="ARBA" id="ARBA00006739"/>
    </source>
</evidence>
<dbReference type="GO" id="GO:0016757">
    <property type="term" value="F:glycosyltransferase activity"/>
    <property type="evidence" value="ECO:0007669"/>
    <property type="project" value="UniProtKB-KW"/>
</dbReference>
<dbReference type="InterPro" id="IPR001173">
    <property type="entry name" value="Glyco_trans_2-like"/>
</dbReference>
<sequence length="253" mass="27797">MTADSARDNPTSISCIICAYNEAPRIGAVLAVASCHPLLGEVIVVDDGSTDGTADVVRQFPSVRLIVREANGGKSAAVATGIAAAQGDLLMLLDADLKGLAAENITKLAAPVLRGSAQVSLSLRQNSLPIFRLIGLDFVSGERVVRKALLDEVLKEIHGLPRFGIEVFMNRRIIERRLPLAVTRWPHVTQARKTEKLGYWRGMRAEWRMIADLLKVVYPLALVTQTLQMSLLRVGHARASFALWMRRARNNLR</sequence>
<gene>
    <name evidence="7" type="ORF">SAMN05192543_10171</name>
</gene>
<name>A0A1I3D2H2_9BURK</name>
<evidence type="ECO:0000256" key="1">
    <source>
        <dbReference type="ARBA" id="ARBA00001946"/>
    </source>
</evidence>
<comment type="similarity">
    <text evidence="2">Belongs to the glycosyltransferase 2 family.</text>
</comment>
<evidence type="ECO:0000256" key="4">
    <source>
        <dbReference type="ARBA" id="ARBA00022679"/>
    </source>
</evidence>
<keyword evidence="8" id="KW-1185">Reference proteome</keyword>
<dbReference type="InterPro" id="IPR050256">
    <property type="entry name" value="Glycosyltransferase_2"/>
</dbReference>
<keyword evidence="4 7" id="KW-0808">Transferase</keyword>
<reference evidence="7 8" key="1">
    <citation type="submission" date="2016-10" db="EMBL/GenBank/DDBJ databases">
        <authorList>
            <person name="de Groot N.N."/>
        </authorList>
    </citation>
    <scope>NUCLEOTIDE SEQUENCE [LARGE SCALE GENOMIC DNA]</scope>
    <source>
        <strain evidence="7 8">LMG 23650</strain>
    </source>
</reference>
<dbReference type="SUPFAM" id="SSF53448">
    <property type="entry name" value="Nucleotide-diphospho-sugar transferases"/>
    <property type="match status" value="1"/>
</dbReference>
<protein>
    <submittedName>
        <fullName evidence="7">Glycosyl transferase family 2</fullName>
    </submittedName>
</protein>
<dbReference type="AlphaFoldDB" id="A0A1I3D2H2"/>
<dbReference type="RefSeq" id="WP_091006195.1">
    <property type="nucleotide sequence ID" value="NZ_CP041743.1"/>
</dbReference>
<dbReference type="PANTHER" id="PTHR48090">
    <property type="entry name" value="UNDECAPRENYL-PHOSPHATE 4-DEOXY-4-FORMAMIDO-L-ARABINOSE TRANSFERASE-RELATED"/>
    <property type="match status" value="1"/>
</dbReference>
<accession>A0A1I3D2H2</accession>
<evidence type="ECO:0000256" key="5">
    <source>
        <dbReference type="ARBA" id="ARBA00022842"/>
    </source>
</evidence>